<dbReference type="AlphaFoldDB" id="M7SV71"/>
<dbReference type="STRING" id="1287681.M7SV71"/>
<dbReference type="KEGG" id="ela:UCREL1_4575"/>
<proteinExistence type="predicted"/>
<organism evidence="1 2">
    <name type="scientific">Eutypa lata (strain UCR-EL1)</name>
    <name type="common">Grapevine dieback disease fungus</name>
    <name type="synonym">Eutypa armeniacae</name>
    <dbReference type="NCBI Taxonomy" id="1287681"/>
    <lineage>
        <taxon>Eukaryota</taxon>
        <taxon>Fungi</taxon>
        <taxon>Dikarya</taxon>
        <taxon>Ascomycota</taxon>
        <taxon>Pezizomycotina</taxon>
        <taxon>Sordariomycetes</taxon>
        <taxon>Xylariomycetidae</taxon>
        <taxon>Xylariales</taxon>
        <taxon>Diatrypaceae</taxon>
        <taxon>Eutypa</taxon>
    </lineage>
</organism>
<sequence>MPIAVFAPELAAALLAGSQIINGINSLTDAINEKHNVLDTDGIPELNVFMNDTAGPCGVPRYNFDLCHSELQGITVTASKPVTGQGQFDNLPPACMVLASALSGDCSEEGPRPTACGVACMLYTGLREDDYAQISEALGI</sequence>
<protein>
    <submittedName>
        <fullName evidence="1">Uncharacterized protein</fullName>
    </submittedName>
</protein>
<dbReference type="HOGENOM" id="CLU_135148_1_0_1"/>
<dbReference type="OMA" id="TACIQWA"/>
<name>M7SV71_EUTLA</name>
<evidence type="ECO:0000313" key="1">
    <source>
        <dbReference type="EMBL" id="EMR68423.1"/>
    </source>
</evidence>
<gene>
    <name evidence="1" type="ORF">UCREL1_4575</name>
</gene>
<evidence type="ECO:0000313" key="2">
    <source>
        <dbReference type="Proteomes" id="UP000012174"/>
    </source>
</evidence>
<reference evidence="2" key="1">
    <citation type="journal article" date="2013" name="Genome Announc.">
        <title>Draft genome sequence of the grapevine dieback fungus Eutypa lata UCR-EL1.</title>
        <authorList>
            <person name="Blanco-Ulate B."/>
            <person name="Rolshausen P.E."/>
            <person name="Cantu D."/>
        </authorList>
    </citation>
    <scope>NUCLEOTIDE SEQUENCE [LARGE SCALE GENOMIC DNA]</scope>
    <source>
        <strain evidence="2">UCR-EL1</strain>
    </source>
</reference>
<dbReference type="Proteomes" id="UP000012174">
    <property type="component" value="Unassembled WGS sequence"/>
</dbReference>
<dbReference type="eggNOG" id="ENOG502SW8B">
    <property type="taxonomic scope" value="Eukaryota"/>
</dbReference>
<accession>M7SV71</accession>
<keyword evidence="2" id="KW-1185">Reference proteome</keyword>
<dbReference type="EMBL" id="KB706241">
    <property type="protein sequence ID" value="EMR68423.1"/>
    <property type="molecule type" value="Genomic_DNA"/>
</dbReference>
<dbReference type="OrthoDB" id="4161406at2759"/>